<dbReference type="Proteomes" id="UP000073492">
    <property type="component" value="Unassembled WGS sequence"/>
</dbReference>
<proteinExistence type="predicted"/>
<evidence type="ECO:0000256" key="1">
    <source>
        <dbReference type="SAM" id="MobiDB-lite"/>
    </source>
</evidence>
<dbReference type="EMBL" id="LFZO01000169">
    <property type="protein sequence ID" value="KXT12030.1"/>
    <property type="molecule type" value="Genomic_DNA"/>
</dbReference>
<keyword evidence="3" id="KW-1185">Reference proteome</keyword>
<dbReference type="OrthoDB" id="2583188at2759"/>
<feature type="compositionally biased region" description="Polar residues" evidence="1">
    <location>
        <begin position="27"/>
        <end position="38"/>
    </location>
</feature>
<feature type="region of interest" description="Disordered" evidence="1">
    <location>
        <begin position="1"/>
        <end position="64"/>
    </location>
</feature>
<sequence length="175" mass="18840">MPCQSGHVQSQAQAAVAKARSSESDGSDINQVSSTSCFTRRRLTTPTYPPTTPPTFNSTSHTLPNAGAGGQGTFYHSSYFNSYVWIGKRTGIVGSSAAFFISTAPAPEGPWVQPYQVWEGQNGDNDQAPSYSLQAHPSLLPSGPDVAREKGIYLSWTQKWKEQTCRSVHVTLGGV</sequence>
<reference evidence="2 3" key="1">
    <citation type="submission" date="2015-07" db="EMBL/GenBank/DDBJ databases">
        <title>Comparative genomics of the Sigatoka disease complex on banana suggests a link between parallel evolutionary changes in Pseudocercospora fijiensis and Pseudocercospora eumusae and increased virulence on the banana host.</title>
        <authorList>
            <person name="Chang T.-C."/>
            <person name="Salvucci A."/>
            <person name="Crous P.W."/>
            <person name="Stergiopoulos I."/>
        </authorList>
    </citation>
    <scope>NUCLEOTIDE SEQUENCE [LARGE SCALE GENOMIC DNA]</scope>
    <source>
        <strain evidence="2 3">CBS 116634</strain>
    </source>
</reference>
<organism evidence="2 3">
    <name type="scientific">Pseudocercospora musae</name>
    <dbReference type="NCBI Taxonomy" id="113226"/>
    <lineage>
        <taxon>Eukaryota</taxon>
        <taxon>Fungi</taxon>
        <taxon>Dikarya</taxon>
        <taxon>Ascomycota</taxon>
        <taxon>Pezizomycotina</taxon>
        <taxon>Dothideomycetes</taxon>
        <taxon>Dothideomycetidae</taxon>
        <taxon>Mycosphaerellales</taxon>
        <taxon>Mycosphaerellaceae</taxon>
        <taxon>Pseudocercospora</taxon>
    </lineage>
</organism>
<evidence type="ECO:0000313" key="2">
    <source>
        <dbReference type="EMBL" id="KXT12030.1"/>
    </source>
</evidence>
<dbReference type="AlphaFoldDB" id="A0A139IBG4"/>
<comment type="caution">
    <text evidence="2">The sequence shown here is derived from an EMBL/GenBank/DDBJ whole genome shotgun (WGS) entry which is preliminary data.</text>
</comment>
<accession>A0A139IBG4</accession>
<protein>
    <submittedName>
        <fullName evidence="2">Uncharacterized protein</fullName>
    </submittedName>
</protein>
<evidence type="ECO:0000313" key="3">
    <source>
        <dbReference type="Proteomes" id="UP000073492"/>
    </source>
</evidence>
<feature type="compositionally biased region" description="Low complexity" evidence="1">
    <location>
        <begin position="1"/>
        <end position="19"/>
    </location>
</feature>
<name>A0A139IBG4_9PEZI</name>
<gene>
    <name evidence="2" type="ORF">AC579_4647</name>
</gene>